<dbReference type="InterPro" id="IPR020578">
    <property type="entry name" value="Aminotrans_V_PyrdxlP_BS"/>
</dbReference>
<evidence type="ECO:0000256" key="5">
    <source>
        <dbReference type="RuleBase" id="RU004504"/>
    </source>
</evidence>
<dbReference type="InterPro" id="IPR015421">
    <property type="entry name" value="PyrdxlP-dep_Trfase_major"/>
</dbReference>
<dbReference type="InterPro" id="IPR015422">
    <property type="entry name" value="PyrdxlP-dep_Trfase_small"/>
</dbReference>
<feature type="domain" description="Aminotransferase class V" evidence="6">
    <location>
        <begin position="18"/>
        <end position="384"/>
    </location>
</feature>
<reference evidence="7" key="1">
    <citation type="submission" date="2002-07" db="EMBL/GenBank/DDBJ databases">
        <authorList>
            <person name="Tantalean J.C."/>
            <person name="Pichuantes S.E."/>
            <person name="Vasquez C.C."/>
        </authorList>
    </citation>
    <scope>NUCLEOTIDE SEQUENCE</scope>
</reference>
<organism evidence="7">
    <name type="scientific">Geobacillus stearothermophilus</name>
    <name type="common">Bacillus stearothermophilus</name>
    <dbReference type="NCBI Taxonomy" id="1422"/>
    <lineage>
        <taxon>Bacteria</taxon>
        <taxon>Bacillati</taxon>
        <taxon>Bacillota</taxon>
        <taxon>Bacilli</taxon>
        <taxon>Bacillales</taxon>
        <taxon>Anoxybacillaceae</taxon>
        <taxon>Geobacillus</taxon>
    </lineage>
</organism>
<dbReference type="Gene3D" id="3.40.640.10">
    <property type="entry name" value="Type I PLP-dependent aspartate aminotransferase-like (Major domain)"/>
    <property type="match status" value="1"/>
</dbReference>
<evidence type="ECO:0000256" key="3">
    <source>
        <dbReference type="ARBA" id="ARBA00022898"/>
    </source>
</evidence>
<evidence type="ECO:0000256" key="2">
    <source>
        <dbReference type="ARBA" id="ARBA00010447"/>
    </source>
</evidence>
<dbReference type="PANTHER" id="PTHR43586:SF8">
    <property type="entry name" value="CYSTEINE DESULFURASE 1, CHLOROPLASTIC"/>
    <property type="match status" value="1"/>
</dbReference>
<proteinExistence type="inferred from homology"/>
<dbReference type="PANTHER" id="PTHR43586">
    <property type="entry name" value="CYSTEINE DESULFURASE"/>
    <property type="match status" value="1"/>
</dbReference>
<dbReference type="Gene3D" id="3.90.1150.10">
    <property type="entry name" value="Aspartate Aminotransferase, domain 1"/>
    <property type="match status" value="1"/>
</dbReference>
<gene>
    <name evidence="7" type="primary">iscS</name>
</gene>
<evidence type="ECO:0000256" key="4">
    <source>
        <dbReference type="ARBA" id="ARBA00050776"/>
    </source>
</evidence>
<dbReference type="Pfam" id="PF00266">
    <property type="entry name" value="Aminotran_5"/>
    <property type="match status" value="1"/>
</dbReference>
<accession>Q8KRH8</accession>
<dbReference type="SUPFAM" id="SSF53383">
    <property type="entry name" value="PLP-dependent transferases"/>
    <property type="match status" value="1"/>
</dbReference>
<evidence type="ECO:0000259" key="6">
    <source>
        <dbReference type="Pfam" id="PF00266"/>
    </source>
</evidence>
<comment type="similarity">
    <text evidence="2">Belongs to the class-V pyridoxal-phosphate-dependent aminotransferase family. Csd subfamily.</text>
</comment>
<keyword evidence="3" id="KW-0663">Pyridoxal phosphate</keyword>
<evidence type="ECO:0000313" key="7">
    <source>
        <dbReference type="EMBL" id="AAN04033.1"/>
    </source>
</evidence>
<sequence>MNLEQIRKDTPLHKKYSYINTAAASPPPQQVVDAMTDYLQKTASLGPYLPAFRKEIYAKVDEIRGKVAEFIGASSKEIAFSKNGTEAINFIVNGLKWNEGDEVILADLEFHSNFVPWLKLQSEGKIKLKVLKTDKSGVISVQELEKMINPNTRMITVSHLPNASGALQPVEEICKVAKKHNVLTLINASQTLGLVPIDVKKLDCDFLAACGRKWLRGPEGSGILYIREELIDYIEPTLIGWGGTVWDFDTNEFSYLPIAKRVEAGCPVIPSILGLGAAVDYAWAIGIESIYQRVKDLTEYTVKQLSTIPGISIYGPEDIKNRLAIIPFNVKGLTPERITEFLEENHIIIEAGTFMANTMLQQYRINKMARFSPHYFNTKEEIERAVDLIKTLIRKEGQQ</sequence>
<comment type="cofactor">
    <cofactor evidence="1 5">
        <name>pyridoxal 5'-phosphate</name>
        <dbReference type="ChEBI" id="CHEBI:597326"/>
    </cofactor>
</comment>
<dbReference type="PROSITE" id="PS00595">
    <property type="entry name" value="AA_TRANSFER_CLASS_5"/>
    <property type="match status" value="1"/>
</dbReference>
<dbReference type="InterPro" id="IPR015424">
    <property type="entry name" value="PyrdxlP-dep_Trfase"/>
</dbReference>
<dbReference type="InterPro" id="IPR000192">
    <property type="entry name" value="Aminotrans_V_dom"/>
</dbReference>
<protein>
    <submittedName>
        <fullName evidence="7">Cysteine desulfurase</fullName>
    </submittedName>
</protein>
<dbReference type="EMBL" id="AF533655">
    <property type="protein sequence ID" value="AAN04033.1"/>
    <property type="molecule type" value="Genomic_DNA"/>
</dbReference>
<evidence type="ECO:0000256" key="1">
    <source>
        <dbReference type="ARBA" id="ARBA00001933"/>
    </source>
</evidence>
<name>Q8KRH8_GEOSE</name>
<dbReference type="AlphaFoldDB" id="Q8KRH8"/>
<dbReference type="GO" id="GO:0031071">
    <property type="term" value="F:cysteine desulfurase activity"/>
    <property type="evidence" value="ECO:0007669"/>
    <property type="project" value="UniProtKB-EC"/>
</dbReference>
<comment type="catalytic activity">
    <reaction evidence="4">
        <text>(sulfur carrier)-H + L-cysteine = (sulfur carrier)-SH + L-alanine</text>
        <dbReference type="Rhea" id="RHEA:43892"/>
        <dbReference type="Rhea" id="RHEA-COMP:14737"/>
        <dbReference type="Rhea" id="RHEA-COMP:14739"/>
        <dbReference type="ChEBI" id="CHEBI:29917"/>
        <dbReference type="ChEBI" id="CHEBI:35235"/>
        <dbReference type="ChEBI" id="CHEBI:57972"/>
        <dbReference type="ChEBI" id="CHEBI:64428"/>
        <dbReference type="EC" id="2.8.1.7"/>
    </reaction>
</comment>